<accession>A0A6A4HIR3</accession>
<feature type="compositionally biased region" description="Polar residues" evidence="1">
    <location>
        <begin position="296"/>
        <end position="312"/>
    </location>
</feature>
<feature type="compositionally biased region" description="Basic and acidic residues" evidence="1">
    <location>
        <begin position="68"/>
        <end position="100"/>
    </location>
</feature>
<dbReference type="Gene3D" id="3.40.50.1010">
    <property type="entry name" value="5'-nuclease"/>
    <property type="match status" value="1"/>
</dbReference>
<feature type="region of interest" description="Disordered" evidence="1">
    <location>
        <begin position="286"/>
        <end position="346"/>
    </location>
</feature>
<evidence type="ECO:0000259" key="2">
    <source>
        <dbReference type="Pfam" id="PF13638"/>
    </source>
</evidence>
<proteinExistence type="predicted"/>
<gene>
    <name evidence="3" type="ORF">BT96DRAFT_957510</name>
</gene>
<feature type="domain" description="PIN" evidence="2">
    <location>
        <begin position="106"/>
        <end position="186"/>
    </location>
</feature>
<evidence type="ECO:0000313" key="4">
    <source>
        <dbReference type="Proteomes" id="UP000799118"/>
    </source>
</evidence>
<dbReference type="OrthoDB" id="69928at2759"/>
<dbReference type="Pfam" id="PF13638">
    <property type="entry name" value="PIN_4"/>
    <property type="match status" value="1"/>
</dbReference>
<organism evidence="3 4">
    <name type="scientific">Gymnopus androsaceus JB14</name>
    <dbReference type="NCBI Taxonomy" id="1447944"/>
    <lineage>
        <taxon>Eukaryota</taxon>
        <taxon>Fungi</taxon>
        <taxon>Dikarya</taxon>
        <taxon>Basidiomycota</taxon>
        <taxon>Agaricomycotina</taxon>
        <taxon>Agaricomycetes</taxon>
        <taxon>Agaricomycetidae</taxon>
        <taxon>Agaricales</taxon>
        <taxon>Marasmiineae</taxon>
        <taxon>Omphalotaceae</taxon>
        <taxon>Gymnopus</taxon>
    </lineage>
</organism>
<dbReference type="Proteomes" id="UP000799118">
    <property type="component" value="Unassembled WGS sequence"/>
</dbReference>
<dbReference type="EMBL" id="ML769479">
    <property type="protein sequence ID" value="KAE9398702.1"/>
    <property type="molecule type" value="Genomic_DNA"/>
</dbReference>
<keyword evidence="4" id="KW-1185">Reference proteome</keyword>
<feature type="compositionally biased region" description="Polar residues" evidence="1">
    <location>
        <begin position="39"/>
        <end position="49"/>
    </location>
</feature>
<sequence length="378" mass="41695">MSRALGAAFLNHQVEQLEKSVGNAHGPSSGNWRDRNSKHGSGNYTNASYSPPKRIPNKAPNSNGSSNKKREGEFQLLSRERDSPRAVDQGFRRRSSEQPEKDADIVVVDASVLVHALHYLKKWCKNGREEVVIIPLEALNTLDLLKKGTSTLAQRARAASRILESQVGNNPRIRVQRDEAFVPWDSIDFQADSDTSDEKAVTHGSPEWVRRTICCARWEVEHALVPAEAGARQPKVVLARNTLQRLLAPVPLPAPSHHTHTNKHEPRTLGSQVGYWAAKAGVTVMDAKPAPPLPQSTPKSNTGNGHSNYPRSSSEEDRPKRILTHKSGRRPPGNESDKLKGGLVERSPAVLAMMEMVQRPDSKAVRVLARGEKLDPDT</sequence>
<name>A0A6A4HIR3_9AGAR</name>
<protein>
    <recommendedName>
        <fullName evidence="2">PIN domain-containing protein</fullName>
    </recommendedName>
</protein>
<evidence type="ECO:0000256" key="1">
    <source>
        <dbReference type="SAM" id="MobiDB-lite"/>
    </source>
</evidence>
<evidence type="ECO:0000313" key="3">
    <source>
        <dbReference type="EMBL" id="KAE9398702.1"/>
    </source>
</evidence>
<dbReference type="InterPro" id="IPR002716">
    <property type="entry name" value="PIN_dom"/>
</dbReference>
<feature type="region of interest" description="Disordered" evidence="1">
    <location>
        <begin position="20"/>
        <end position="100"/>
    </location>
</feature>
<reference evidence="3" key="1">
    <citation type="journal article" date="2019" name="Environ. Microbiol.">
        <title>Fungal ecological strategies reflected in gene transcription - a case study of two litter decomposers.</title>
        <authorList>
            <person name="Barbi F."/>
            <person name="Kohler A."/>
            <person name="Barry K."/>
            <person name="Baskaran P."/>
            <person name="Daum C."/>
            <person name="Fauchery L."/>
            <person name="Ihrmark K."/>
            <person name="Kuo A."/>
            <person name="LaButti K."/>
            <person name="Lipzen A."/>
            <person name="Morin E."/>
            <person name="Grigoriev I.V."/>
            <person name="Henrissat B."/>
            <person name="Lindahl B."/>
            <person name="Martin F."/>
        </authorList>
    </citation>
    <scope>NUCLEOTIDE SEQUENCE</scope>
    <source>
        <strain evidence="3">JB14</strain>
    </source>
</reference>
<feature type="region of interest" description="Disordered" evidence="1">
    <location>
        <begin position="250"/>
        <end position="270"/>
    </location>
</feature>
<dbReference type="AlphaFoldDB" id="A0A6A4HIR3"/>